<feature type="transmembrane region" description="Helical" evidence="1">
    <location>
        <begin position="6"/>
        <end position="31"/>
    </location>
</feature>
<gene>
    <name evidence="2" type="ORF">BN11_50001</name>
</gene>
<evidence type="ECO:0000313" key="3">
    <source>
        <dbReference type="Proteomes" id="UP000035763"/>
    </source>
</evidence>
<keyword evidence="1" id="KW-0472">Membrane</keyword>
<comment type="caution">
    <text evidence="2">The sequence shown here is derived from an EMBL/GenBank/DDBJ whole genome shotgun (WGS) entry which is preliminary data.</text>
</comment>
<evidence type="ECO:0000256" key="1">
    <source>
        <dbReference type="SAM" id="Phobius"/>
    </source>
</evidence>
<feature type="transmembrane region" description="Helical" evidence="1">
    <location>
        <begin position="144"/>
        <end position="167"/>
    </location>
</feature>
<accession>W6K1T7</accession>
<feature type="transmembrane region" description="Helical" evidence="1">
    <location>
        <begin position="81"/>
        <end position="103"/>
    </location>
</feature>
<organism evidence="2 3">
    <name type="scientific">Nostocoides australiense Ben110</name>
    <dbReference type="NCBI Taxonomy" id="1193182"/>
    <lineage>
        <taxon>Bacteria</taxon>
        <taxon>Bacillati</taxon>
        <taxon>Actinomycetota</taxon>
        <taxon>Actinomycetes</taxon>
        <taxon>Micrococcales</taxon>
        <taxon>Intrasporangiaceae</taxon>
        <taxon>Nostocoides</taxon>
    </lineage>
</organism>
<dbReference type="STRING" id="1193182.BN11_50001"/>
<proteinExistence type="predicted"/>
<feature type="transmembrane region" description="Helical" evidence="1">
    <location>
        <begin position="115"/>
        <end position="138"/>
    </location>
</feature>
<name>W6K1T7_9MICO</name>
<keyword evidence="3" id="KW-1185">Reference proteome</keyword>
<sequence>MHAGVVAATLWPAVGCRFLGGALIVLVAWLIRHDVARRTIRRNGLPRYAAAAMLAGYFWLAVAGTMWLAGGQPASPQRYDVLVHACFLGFAMSMVMAHAPVILPAVLRVKLPYRPILWLPLGLLHLGLALRVAAGLVLGHGLAWQASGFLTVAALLALAGAAATCVIGGRVQRFQEVAA</sequence>
<dbReference type="AlphaFoldDB" id="W6K1T7"/>
<keyword evidence="1" id="KW-0812">Transmembrane</keyword>
<dbReference type="EMBL" id="CAJA01000445">
    <property type="protein sequence ID" value="CCH74980.1"/>
    <property type="molecule type" value="Genomic_DNA"/>
</dbReference>
<dbReference type="Proteomes" id="UP000035763">
    <property type="component" value="Unassembled WGS sequence"/>
</dbReference>
<reference evidence="2 3" key="1">
    <citation type="journal article" date="2013" name="ISME J.">
        <title>A metabolic model for members of the genus Tetrasphaera involved in enhanced biological phosphorus removal.</title>
        <authorList>
            <person name="Kristiansen R."/>
            <person name="Nguyen H.T.T."/>
            <person name="Saunders A.M."/>
            <person name="Nielsen J.L."/>
            <person name="Wimmer R."/>
            <person name="Le V.Q."/>
            <person name="McIlroy S.J."/>
            <person name="Petrovski S."/>
            <person name="Seviour R.J."/>
            <person name="Calteau A."/>
            <person name="Nielsen K.L."/>
            <person name="Nielsen P.H."/>
        </authorList>
    </citation>
    <scope>NUCLEOTIDE SEQUENCE [LARGE SCALE GENOMIC DNA]</scope>
    <source>
        <strain evidence="2 3">Ben110</strain>
    </source>
</reference>
<keyword evidence="1" id="KW-1133">Transmembrane helix</keyword>
<evidence type="ECO:0000313" key="2">
    <source>
        <dbReference type="EMBL" id="CCH74980.1"/>
    </source>
</evidence>
<feature type="transmembrane region" description="Helical" evidence="1">
    <location>
        <begin position="51"/>
        <end position="69"/>
    </location>
</feature>
<protein>
    <submittedName>
        <fullName evidence="2">Uncharacterized protein</fullName>
    </submittedName>
</protein>